<dbReference type="PANTHER" id="PTHR11727:SF7">
    <property type="entry name" value="DIMETHYLADENOSINE TRANSFERASE-RELATED"/>
    <property type="match status" value="1"/>
</dbReference>
<dbReference type="SMART" id="SM00650">
    <property type="entry name" value="rADc"/>
    <property type="match status" value="1"/>
</dbReference>
<sequence length="261" mass="29980">MFRMRRSERTRVMILLEDHNIRPSPRKSQHFLVDEGILDRIVEYGDVGLNDRVLEIGAGVGSLTSRLLKRSEHVYAIEVDSRLSEILKERCAQANVINADALKIDLPEFDKVISNLPYSISSRITLKILKSGFKMGILMYQAEFVRRITAPPGTKEYGRLSVFTQALADVEILESVSRDAFYPRPDVHSVLIRLRPKEDVVENKDLFLEFITGLFSNRRKRLSKVLGSMGYDVKDLDDEILDLRPDELDVSRIIELYRSLI</sequence>
<evidence type="ECO:0000313" key="12">
    <source>
        <dbReference type="Proteomes" id="UP000185779"/>
    </source>
</evidence>
<evidence type="ECO:0000256" key="2">
    <source>
        <dbReference type="ARBA" id="ARBA00022552"/>
    </source>
</evidence>
<dbReference type="InterPro" id="IPR020598">
    <property type="entry name" value="rRNA_Ade_methylase_Trfase_N"/>
</dbReference>
<organism evidence="11 12">
    <name type="scientific">Candidatus Syntropharchaeum butanivorans</name>
    <dbReference type="NCBI Taxonomy" id="1839936"/>
    <lineage>
        <taxon>Archaea</taxon>
        <taxon>Methanobacteriati</taxon>
        <taxon>Methanobacteriota</taxon>
        <taxon>Stenosarchaea group</taxon>
        <taxon>Methanomicrobia</taxon>
        <taxon>Methanosarcinales</taxon>
        <taxon>ANME-2 cluster</taxon>
        <taxon>Candidatus Syntropharchaeum</taxon>
    </lineage>
</organism>
<keyword evidence="4 7" id="KW-0808">Transferase</keyword>
<comment type="function">
    <text evidence="7">Specifically dimethylates two adjacent adenosines in the loop of a conserved hairpin near the 3'-end of 16S rRNA in the 30S particle. May play a critical role in biogenesis of 30S subunits.</text>
</comment>
<dbReference type="PANTHER" id="PTHR11727">
    <property type="entry name" value="DIMETHYLADENOSINE TRANSFERASE"/>
    <property type="match status" value="1"/>
</dbReference>
<dbReference type="InterPro" id="IPR011530">
    <property type="entry name" value="rRNA_adenine_dimethylase"/>
</dbReference>
<reference evidence="10" key="2">
    <citation type="journal article" date="2020" name="mSystems">
        <title>Genome- and Community-Level Interaction Insights into Carbon Utilization and Element Cycling Functions of Hydrothermarchaeota in Hydrothermal Sediment.</title>
        <authorList>
            <person name="Zhou Z."/>
            <person name="Liu Y."/>
            <person name="Xu W."/>
            <person name="Pan J."/>
            <person name="Luo Z.H."/>
            <person name="Li M."/>
        </authorList>
    </citation>
    <scope>NUCLEOTIDE SEQUENCE [LARGE SCALE GENOMIC DNA]</scope>
    <source>
        <strain evidence="10">HyVt-185</strain>
    </source>
</reference>
<feature type="binding site" evidence="7 8">
    <location>
        <position position="57"/>
    </location>
    <ligand>
        <name>S-adenosyl-L-methionine</name>
        <dbReference type="ChEBI" id="CHEBI:59789"/>
    </ligand>
</feature>
<feature type="domain" description="Ribosomal RNA adenine methylase transferase N-terminal" evidence="9">
    <location>
        <begin position="37"/>
        <end position="198"/>
    </location>
</feature>
<keyword evidence="5 7" id="KW-0949">S-adenosyl-L-methionine</keyword>
<dbReference type="HAMAP" id="MF_00607">
    <property type="entry name" value="16SrRNA_methyltr_A"/>
    <property type="match status" value="1"/>
</dbReference>
<evidence type="ECO:0000256" key="3">
    <source>
        <dbReference type="ARBA" id="ARBA00022603"/>
    </source>
</evidence>
<dbReference type="CDD" id="cd02440">
    <property type="entry name" value="AdoMet_MTases"/>
    <property type="match status" value="1"/>
</dbReference>
<dbReference type="InterPro" id="IPR023165">
    <property type="entry name" value="rRNA_Ade_diMease-like_C"/>
</dbReference>
<dbReference type="Pfam" id="PF00398">
    <property type="entry name" value="RrnaAD"/>
    <property type="match status" value="1"/>
</dbReference>
<evidence type="ECO:0000256" key="6">
    <source>
        <dbReference type="ARBA" id="ARBA00022884"/>
    </source>
</evidence>
<dbReference type="AlphaFoldDB" id="A0A1F2P6H6"/>
<protein>
    <recommendedName>
        <fullName evidence="7">Probable ribosomal RNA small subunit methyltransferase A</fullName>
        <ecNumber evidence="7">2.1.1.-</ecNumber>
    </recommendedName>
    <alternativeName>
        <fullName evidence="7">16S rRNA dimethyladenosine transferase</fullName>
    </alternativeName>
    <alternativeName>
        <fullName evidence="7">16S rRNA dimethylase</fullName>
    </alternativeName>
    <alternativeName>
        <fullName evidence="7">S-adenosylmethionine-6-N',N'-adenosyl(rRNA) dimethyltransferase</fullName>
    </alternativeName>
</protein>
<dbReference type="InterPro" id="IPR020596">
    <property type="entry name" value="rRNA_Ade_Mease_Trfase_CS"/>
</dbReference>
<evidence type="ECO:0000313" key="10">
    <source>
        <dbReference type="EMBL" id="HDM37007.1"/>
    </source>
</evidence>
<evidence type="ECO:0000256" key="8">
    <source>
        <dbReference type="PROSITE-ProRule" id="PRU01026"/>
    </source>
</evidence>
<reference evidence="11 12" key="1">
    <citation type="submission" date="2016-05" db="EMBL/GenBank/DDBJ databases">
        <title>Microbial consortia oxidize butane by reversing methanogenesis.</title>
        <authorList>
            <person name="Laso-Perez R."/>
            <person name="Richter M."/>
            <person name="Wegener G."/>
            <person name="Musat F."/>
        </authorList>
    </citation>
    <scope>NUCLEOTIDE SEQUENCE [LARGE SCALE GENOMIC DNA]</scope>
    <source>
        <strain evidence="11">BOX1</strain>
    </source>
</reference>
<proteinExistence type="inferred from homology"/>
<evidence type="ECO:0000259" key="9">
    <source>
        <dbReference type="SMART" id="SM00650"/>
    </source>
</evidence>
<dbReference type="STRING" id="1839936.SBU_000067"/>
<dbReference type="InterPro" id="IPR029063">
    <property type="entry name" value="SAM-dependent_MTases_sf"/>
</dbReference>
<evidence type="ECO:0000256" key="1">
    <source>
        <dbReference type="ARBA" id="ARBA00022490"/>
    </source>
</evidence>
<dbReference type="PATRIC" id="fig|1839936.3.peg.67"/>
<dbReference type="GO" id="GO:0000179">
    <property type="term" value="F:rRNA (adenine-N6,N6-)-dimethyltransferase activity"/>
    <property type="evidence" value="ECO:0007669"/>
    <property type="project" value="UniProtKB-UniRule"/>
</dbReference>
<feature type="binding site" evidence="7 8">
    <location>
        <position position="100"/>
    </location>
    <ligand>
        <name>S-adenosyl-L-methionine</name>
        <dbReference type="ChEBI" id="CHEBI:59789"/>
    </ligand>
</feature>
<evidence type="ECO:0000256" key="4">
    <source>
        <dbReference type="ARBA" id="ARBA00022679"/>
    </source>
</evidence>
<feature type="binding site" evidence="7 8">
    <location>
        <position position="115"/>
    </location>
    <ligand>
        <name>S-adenosyl-L-methionine</name>
        <dbReference type="ChEBI" id="CHEBI:59789"/>
    </ligand>
</feature>
<feature type="binding site" evidence="7 8">
    <location>
        <position position="30"/>
    </location>
    <ligand>
        <name>S-adenosyl-L-methionine</name>
        <dbReference type="ChEBI" id="CHEBI:59789"/>
    </ligand>
</feature>
<comment type="similarity">
    <text evidence="7">Belongs to the class I-like SAM-binding methyltransferase superfamily. rRNA adenine N(6)-methyltransferase family. RsmA subfamily.</text>
</comment>
<dbReference type="EMBL" id="LYOR01000001">
    <property type="protein sequence ID" value="OFV66774.1"/>
    <property type="molecule type" value="Genomic_DNA"/>
</dbReference>
<name>A0A1F2P6H6_9EURY</name>
<feature type="binding site" evidence="7 8">
    <location>
        <position position="32"/>
    </location>
    <ligand>
        <name>S-adenosyl-L-methionine</name>
        <dbReference type="ChEBI" id="CHEBI:59789"/>
    </ligand>
</feature>
<dbReference type="PROSITE" id="PS01131">
    <property type="entry name" value="RRNA_A_DIMETH"/>
    <property type="match status" value="1"/>
</dbReference>
<dbReference type="EMBL" id="DQZR01000299">
    <property type="protein sequence ID" value="HDM37007.1"/>
    <property type="molecule type" value="Genomic_DNA"/>
</dbReference>
<gene>
    <name evidence="7 10" type="primary">rsmA</name>
    <name evidence="7" type="synonym">ksgA</name>
    <name evidence="10" type="ORF">ENG09_07205</name>
    <name evidence="11" type="ORF">SBU_000067</name>
</gene>
<evidence type="ECO:0000256" key="7">
    <source>
        <dbReference type="HAMAP-Rule" id="MF_00607"/>
    </source>
</evidence>
<dbReference type="GO" id="GO:0005737">
    <property type="term" value="C:cytoplasm"/>
    <property type="evidence" value="ECO:0007669"/>
    <property type="project" value="UniProtKB-SubCell"/>
</dbReference>
<comment type="caution">
    <text evidence="11">The sequence shown here is derived from an EMBL/GenBank/DDBJ whole genome shotgun (WGS) entry which is preliminary data.</text>
</comment>
<evidence type="ECO:0000313" key="11">
    <source>
        <dbReference type="EMBL" id="OFV66774.1"/>
    </source>
</evidence>
<keyword evidence="1 7" id="KW-0963">Cytoplasm</keyword>
<dbReference type="PROSITE" id="PS51689">
    <property type="entry name" value="SAM_RNA_A_N6_MT"/>
    <property type="match status" value="1"/>
</dbReference>
<dbReference type="Proteomes" id="UP000885863">
    <property type="component" value="Unassembled WGS sequence"/>
</dbReference>
<feature type="binding site" evidence="7 8">
    <location>
        <position position="78"/>
    </location>
    <ligand>
        <name>S-adenosyl-L-methionine</name>
        <dbReference type="ChEBI" id="CHEBI:59789"/>
    </ligand>
</feature>
<evidence type="ECO:0000256" key="5">
    <source>
        <dbReference type="ARBA" id="ARBA00022691"/>
    </source>
</evidence>
<comment type="subcellular location">
    <subcellularLocation>
        <location evidence="7">Cytoplasm</location>
    </subcellularLocation>
</comment>
<dbReference type="GO" id="GO:0003723">
    <property type="term" value="F:RNA binding"/>
    <property type="evidence" value="ECO:0007669"/>
    <property type="project" value="UniProtKB-UniRule"/>
</dbReference>
<dbReference type="Gene3D" id="3.40.50.150">
    <property type="entry name" value="Vaccinia Virus protein VP39"/>
    <property type="match status" value="1"/>
</dbReference>
<dbReference type="InterPro" id="IPR001737">
    <property type="entry name" value="KsgA/Erm"/>
</dbReference>
<keyword evidence="12" id="KW-1185">Reference proteome</keyword>
<keyword evidence="6 7" id="KW-0694">RNA-binding</keyword>
<dbReference type="NCBIfam" id="TIGR00755">
    <property type="entry name" value="ksgA"/>
    <property type="match status" value="1"/>
</dbReference>
<accession>A0A1F2P6H6</accession>
<dbReference type="SUPFAM" id="SSF53335">
    <property type="entry name" value="S-adenosyl-L-methionine-dependent methyltransferases"/>
    <property type="match status" value="1"/>
</dbReference>
<keyword evidence="3 7" id="KW-0489">Methyltransferase</keyword>
<dbReference type="Gene3D" id="1.10.8.100">
    <property type="entry name" value="Ribosomal RNA adenine dimethylase-like, domain 2"/>
    <property type="match status" value="1"/>
</dbReference>
<keyword evidence="2 7" id="KW-0698">rRNA processing</keyword>
<dbReference type="EC" id="2.1.1.-" evidence="7"/>
<dbReference type="Proteomes" id="UP000185779">
    <property type="component" value="Unassembled WGS sequence"/>
</dbReference>